<evidence type="ECO:0000313" key="3">
    <source>
        <dbReference type="Proteomes" id="UP000029538"/>
    </source>
</evidence>
<comment type="caution">
    <text evidence="2">The sequence shown here is derived from an EMBL/GenBank/DDBJ whole genome shotgun (WGS) entry which is preliminary data.</text>
</comment>
<name>A0A096CFD9_9BACT</name>
<evidence type="ECO:0008006" key="4">
    <source>
        <dbReference type="Google" id="ProtNLM"/>
    </source>
</evidence>
<feature type="non-terminal residue" evidence="2">
    <location>
        <position position="121"/>
    </location>
</feature>
<evidence type="ECO:0000313" key="2">
    <source>
        <dbReference type="EMBL" id="KGF43969.1"/>
    </source>
</evidence>
<dbReference type="SUPFAM" id="SSF49464">
    <property type="entry name" value="Carboxypeptidase regulatory domain-like"/>
    <property type="match status" value="1"/>
</dbReference>
<keyword evidence="1" id="KW-0732">Signal</keyword>
<sequence length="121" mass="13496">MQKKGFLFLLLCLLLAISAQAQRMVRITILEKDTQQPLVGATVQYATSKEMLDVKNAITDIDGKVILSIEKGKELYYNVHATGFVPVKGSVPPQENNIKIVMREDVLHLNDVVVTGSRTER</sequence>
<protein>
    <recommendedName>
        <fullName evidence="4">TonB-dependent receptor</fullName>
    </recommendedName>
</protein>
<accession>A0A096CFD9</accession>
<gene>
    <name evidence="2" type="ORF">HMPREF0654_13025</name>
</gene>
<dbReference type="AlphaFoldDB" id="A0A096CFD9"/>
<dbReference type="InterPro" id="IPR008969">
    <property type="entry name" value="CarboxyPept-like_regulatory"/>
</dbReference>
<dbReference type="EMBL" id="JRNR01000240">
    <property type="protein sequence ID" value="KGF43969.1"/>
    <property type="molecule type" value="Genomic_DNA"/>
</dbReference>
<proteinExistence type="predicted"/>
<feature type="chain" id="PRO_5001918659" description="TonB-dependent receptor" evidence="1">
    <location>
        <begin position="22"/>
        <end position="121"/>
    </location>
</feature>
<feature type="signal peptide" evidence="1">
    <location>
        <begin position="1"/>
        <end position="21"/>
    </location>
</feature>
<dbReference type="Proteomes" id="UP000029538">
    <property type="component" value="Unassembled WGS sequence"/>
</dbReference>
<evidence type="ECO:0000256" key="1">
    <source>
        <dbReference type="SAM" id="SignalP"/>
    </source>
</evidence>
<reference evidence="2 3" key="1">
    <citation type="submission" date="2014-07" db="EMBL/GenBank/DDBJ databases">
        <authorList>
            <person name="McCorrison J."/>
            <person name="Sanka R."/>
            <person name="Torralba M."/>
            <person name="Gillis M."/>
            <person name="Haft D.H."/>
            <person name="Methe B."/>
            <person name="Sutton G."/>
            <person name="Nelson K.E."/>
        </authorList>
    </citation>
    <scope>NUCLEOTIDE SEQUENCE [LARGE SCALE GENOMIC DNA]</scope>
    <source>
        <strain evidence="2 3">DNF00882</strain>
    </source>
</reference>
<organism evidence="2 3">
    <name type="scientific">Prevotella disiens DNF00882</name>
    <dbReference type="NCBI Taxonomy" id="1401075"/>
    <lineage>
        <taxon>Bacteria</taxon>
        <taxon>Pseudomonadati</taxon>
        <taxon>Bacteroidota</taxon>
        <taxon>Bacteroidia</taxon>
        <taxon>Bacteroidales</taxon>
        <taxon>Prevotellaceae</taxon>
        <taxon>Prevotella</taxon>
    </lineage>
</organism>